<evidence type="ECO:0000313" key="2">
    <source>
        <dbReference type="EMBL" id="MFD1611169.1"/>
    </source>
</evidence>
<dbReference type="RefSeq" id="WP_380887533.1">
    <property type="nucleotide sequence ID" value="NZ_JBHUDY010000001.1"/>
</dbReference>
<sequence length="161" mass="17649">MRLRVALISAVLPLLAQPAAAADYVVFRNDVVVDRPLDKTWARIGGYCAIADWLKVTCEQVSGSGDVGSVRKLNGSTMETMVACTAHSYTYWQTVGAMGATSYHGTLQADPVGKGKTRLTYTIFYDQSALASDAVRASERTRLATRFVQPLQEMKRLAERK</sequence>
<name>A0ABW4HZW5_9SPHN</name>
<dbReference type="InterPro" id="IPR019587">
    <property type="entry name" value="Polyketide_cyclase/dehydratase"/>
</dbReference>
<keyword evidence="3" id="KW-1185">Reference proteome</keyword>
<accession>A0ABW4HZW5</accession>
<protein>
    <submittedName>
        <fullName evidence="2">SRPBCC family protein</fullName>
    </submittedName>
</protein>
<keyword evidence="1" id="KW-0732">Signal</keyword>
<gene>
    <name evidence="2" type="ORF">ACFSCW_05065</name>
</gene>
<dbReference type="InterPro" id="IPR023393">
    <property type="entry name" value="START-like_dom_sf"/>
</dbReference>
<reference evidence="3" key="1">
    <citation type="journal article" date="2019" name="Int. J. Syst. Evol. Microbiol.">
        <title>The Global Catalogue of Microorganisms (GCM) 10K type strain sequencing project: providing services to taxonomists for standard genome sequencing and annotation.</title>
        <authorList>
            <consortium name="The Broad Institute Genomics Platform"/>
            <consortium name="The Broad Institute Genome Sequencing Center for Infectious Disease"/>
            <person name="Wu L."/>
            <person name="Ma J."/>
        </authorList>
    </citation>
    <scope>NUCLEOTIDE SEQUENCE [LARGE SCALE GENOMIC DNA]</scope>
    <source>
        <strain evidence="3">CGMCC 1.16275</strain>
    </source>
</reference>
<evidence type="ECO:0000313" key="3">
    <source>
        <dbReference type="Proteomes" id="UP001597115"/>
    </source>
</evidence>
<organism evidence="2 3">
    <name type="scientific">Sphingomonas tabacisoli</name>
    <dbReference type="NCBI Taxonomy" id="2249466"/>
    <lineage>
        <taxon>Bacteria</taxon>
        <taxon>Pseudomonadati</taxon>
        <taxon>Pseudomonadota</taxon>
        <taxon>Alphaproteobacteria</taxon>
        <taxon>Sphingomonadales</taxon>
        <taxon>Sphingomonadaceae</taxon>
        <taxon>Sphingomonas</taxon>
    </lineage>
</organism>
<dbReference type="CDD" id="cd07821">
    <property type="entry name" value="PYR_PYL_RCAR_like"/>
    <property type="match status" value="1"/>
</dbReference>
<feature type="signal peptide" evidence="1">
    <location>
        <begin position="1"/>
        <end position="21"/>
    </location>
</feature>
<dbReference type="Pfam" id="PF10604">
    <property type="entry name" value="Polyketide_cyc2"/>
    <property type="match status" value="1"/>
</dbReference>
<comment type="caution">
    <text evidence="2">The sequence shown here is derived from an EMBL/GenBank/DDBJ whole genome shotgun (WGS) entry which is preliminary data.</text>
</comment>
<feature type="chain" id="PRO_5046165427" evidence="1">
    <location>
        <begin position="22"/>
        <end position="161"/>
    </location>
</feature>
<proteinExistence type="predicted"/>
<dbReference type="Gene3D" id="3.30.530.20">
    <property type="match status" value="1"/>
</dbReference>
<evidence type="ECO:0000256" key="1">
    <source>
        <dbReference type="SAM" id="SignalP"/>
    </source>
</evidence>
<dbReference type="SUPFAM" id="SSF55961">
    <property type="entry name" value="Bet v1-like"/>
    <property type="match status" value="1"/>
</dbReference>
<dbReference type="Proteomes" id="UP001597115">
    <property type="component" value="Unassembled WGS sequence"/>
</dbReference>
<dbReference type="EMBL" id="JBHUDY010000001">
    <property type="protein sequence ID" value="MFD1611169.1"/>
    <property type="molecule type" value="Genomic_DNA"/>
</dbReference>